<dbReference type="GO" id="GO:0006612">
    <property type="term" value="P:protein targeting to membrane"/>
    <property type="evidence" value="ECO:0007669"/>
    <property type="project" value="TreeGrafter"/>
</dbReference>
<proteinExistence type="inferred from homology"/>
<organism evidence="11 12">
    <name type="scientific">Thecamonas trahens ATCC 50062</name>
    <dbReference type="NCBI Taxonomy" id="461836"/>
    <lineage>
        <taxon>Eukaryota</taxon>
        <taxon>Apusozoa</taxon>
        <taxon>Apusomonadida</taxon>
        <taxon>Apusomonadidae</taxon>
        <taxon>Thecamonas</taxon>
    </lineage>
</organism>
<dbReference type="GO" id="GO:0005794">
    <property type="term" value="C:Golgi apparatus"/>
    <property type="evidence" value="ECO:0007669"/>
    <property type="project" value="TreeGrafter"/>
</dbReference>
<dbReference type="InterPro" id="IPR036770">
    <property type="entry name" value="Ankyrin_rpt-contain_sf"/>
</dbReference>
<keyword evidence="5 9" id="KW-0472">Membrane</keyword>
<evidence type="ECO:0000256" key="3">
    <source>
        <dbReference type="ARBA" id="ARBA00022692"/>
    </source>
</evidence>
<dbReference type="InterPro" id="IPR001594">
    <property type="entry name" value="Palmitoyltrfase_DHHC"/>
</dbReference>
<dbReference type="InterPro" id="IPR002110">
    <property type="entry name" value="Ankyrin_rpt"/>
</dbReference>
<evidence type="ECO:0000256" key="6">
    <source>
        <dbReference type="ARBA" id="ARBA00023315"/>
    </source>
</evidence>
<dbReference type="Proteomes" id="UP000054408">
    <property type="component" value="Unassembled WGS sequence"/>
</dbReference>
<dbReference type="GO" id="GO:0005783">
    <property type="term" value="C:endoplasmic reticulum"/>
    <property type="evidence" value="ECO:0007669"/>
    <property type="project" value="TreeGrafter"/>
</dbReference>
<sequence length="343" mass="35617">MGSVAAEAFAAAASGRSEALVALAAGDVPLATLRDTAGRTLLHAALAGGHVVAASVLMDAGCSLTSRDAAGRTPGLEAALVGRGAALAELRAMRGGGAGWGFPLAYAVILVVVLGVFYGEALPALPSAWMGWAVAAMVAVQIGCYVAAWQMDPGWIRPEQGKQGGLAGREPGWSVCPVCGVNRPARTHHCSKCQVCVTGFDHHCVWLNNCVGERNLIPFLGFVVSVEAAVAMVLVWTGAGVVLDEAAPTGAVAWLRYTCSVHVYGVFVVMLCGLILAWISILLYDQGQGLVLNATVYERSRQWTEAEVGQALLVLTFGEAMRNVRARLSGSHVAGRPAGRSAV</sequence>
<dbReference type="PANTHER" id="PTHR22883">
    <property type="entry name" value="ZINC FINGER DHHC DOMAIN CONTAINING PROTEIN"/>
    <property type="match status" value="1"/>
</dbReference>
<dbReference type="Gene3D" id="1.25.40.20">
    <property type="entry name" value="Ankyrin repeat-containing domain"/>
    <property type="match status" value="1"/>
</dbReference>
<reference evidence="11 12" key="1">
    <citation type="submission" date="2010-05" db="EMBL/GenBank/DDBJ databases">
        <title>The Genome Sequence of Thecamonas trahens ATCC 50062.</title>
        <authorList>
            <consortium name="The Broad Institute Genome Sequencing Platform"/>
            <person name="Russ C."/>
            <person name="Cuomo C."/>
            <person name="Shea T."/>
            <person name="Young S.K."/>
            <person name="Zeng Q."/>
            <person name="Koehrsen M."/>
            <person name="Haas B."/>
            <person name="Borodovsky M."/>
            <person name="Guigo R."/>
            <person name="Alvarado L."/>
            <person name="Berlin A."/>
            <person name="Bochicchio J."/>
            <person name="Borenstein D."/>
            <person name="Chapman S."/>
            <person name="Chen Z."/>
            <person name="Freedman E."/>
            <person name="Gellesch M."/>
            <person name="Goldberg J."/>
            <person name="Griggs A."/>
            <person name="Gujja S."/>
            <person name="Heilman E."/>
            <person name="Heiman D."/>
            <person name="Hepburn T."/>
            <person name="Howarth C."/>
            <person name="Jen D."/>
            <person name="Larson L."/>
            <person name="Mehta T."/>
            <person name="Park D."/>
            <person name="Pearson M."/>
            <person name="Roberts A."/>
            <person name="Saif S."/>
            <person name="Shenoy N."/>
            <person name="Sisk P."/>
            <person name="Stolte C."/>
            <person name="Sykes S."/>
            <person name="Thomson T."/>
            <person name="Walk T."/>
            <person name="White J."/>
            <person name="Yandava C."/>
            <person name="Burger G."/>
            <person name="Gray M.W."/>
            <person name="Holland P.W.H."/>
            <person name="King N."/>
            <person name="Lang F.B.F."/>
            <person name="Roger A.J."/>
            <person name="Ruiz-Trillo I."/>
            <person name="Lander E."/>
            <person name="Nusbaum C."/>
        </authorList>
    </citation>
    <scope>NUCLEOTIDE SEQUENCE [LARGE SCALE GENOMIC DNA]</scope>
    <source>
        <strain evidence="11 12">ATCC 50062</strain>
    </source>
</reference>
<dbReference type="RefSeq" id="XP_013759671.1">
    <property type="nucleotide sequence ID" value="XM_013904217.1"/>
</dbReference>
<keyword evidence="4 9" id="KW-1133">Transmembrane helix</keyword>
<accession>A0A0L0D7Q1</accession>
<dbReference type="GO" id="GO:0016020">
    <property type="term" value="C:membrane"/>
    <property type="evidence" value="ECO:0007669"/>
    <property type="project" value="UniProtKB-SubCell"/>
</dbReference>
<evidence type="ECO:0000256" key="2">
    <source>
        <dbReference type="ARBA" id="ARBA00022679"/>
    </source>
</evidence>
<dbReference type="EMBL" id="GL349446">
    <property type="protein sequence ID" value="KNC47333.1"/>
    <property type="molecule type" value="Genomic_DNA"/>
</dbReference>
<evidence type="ECO:0000256" key="4">
    <source>
        <dbReference type="ARBA" id="ARBA00022989"/>
    </source>
</evidence>
<dbReference type="InterPro" id="IPR039859">
    <property type="entry name" value="PFA4/ZDH16/20/ERF2-like"/>
</dbReference>
<evidence type="ECO:0000313" key="12">
    <source>
        <dbReference type="Proteomes" id="UP000054408"/>
    </source>
</evidence>
<evidence type="ECO:0000259" key="10">
    <source>
        <dbReference type="Pfam" id="PF01529"/>
    </source>
</evidence>
<evidence type="ECO:0000256" key="8">
    <source>
        <dbReference type="PROSITE-ProRule" id="PRU00023"/>
    </source>
</evidence>
<gene>
    <name evidence="11" type="ORF">AMSG_03767</name>
</gene>
<keyword evidence="6 9" id="KW-0012">Acyltransferase</keyword>
<evidence type="ECO:0000313" key="11">
    <source>
        <dbReference type="EMBL" id="KNC47333.1"/>
    </source>
</evidence>
<keyword evidence="2 9" id="KW-0808">Transferase</keyword>
<comment type="domain">
    <text evidence="9">The DHHC domain is required for palmitoyltransferase activity.</text>
</comment>
<comment type="similarity">
    <text evidence="7">Belongs to the DHHC palmitoyltransferase family. PFA5 subfamily.</text>
</comment>
<keyword evidence="3 9" id="KW-0812">Transmembrane</keyword>
<dbReference type="AlphaFoldDB" id="A0A0L0D7Q1"/>
<dbReference type="eggNOG" id="KOG0509">
    <property type="taxonomic scope" value="Eukaryota"/>
</dbReference>
<dbReference type="PANTHER" id="PTHR22883:SF23">
    <property type="entry name" value="PALMITOYLTRANSFERASE ZDHHC6"/>
    <property type="match status" value="1"/>
</dbReference>
<keyword evidence="8" id="KW-0040">ANK repeat</keyword>
<dbReference type="OrthoDB" id="302728at2759"/>
<dbReference type="GeneID" id="25563340"/>
<evidence type="ECO:0000256" key="7">
    <source>
        <dbReference type="ARBA" id="ARBA00038298"/>
    </source>
</evidence>
<feature type="transmembrane region" description="Helical" evidence="9">
    <location>
        <begin position="263"/>
        <end position="284"/>
    </location>
</feature>
<dbReference type="EC" id="2.3.1.225" evidence="9"/>
<dbReference type="SUPFAM" id="SSF48403">
    <property type="entry name" value="Ankyrin repeat"/>
    <property type="match status" value="1"/>
</dbReference>
<evidence type="ECO:0000256" key="5">
    <source>
        <dbReference type="ARBA" id="ARBA00023136"/>
    </source>
</evidence>
<name>A0A0L0D7Q1_THETB</name>
<protein>
    <recommendedName>
        <fullName evidence="9">Palmitoyltransferase</fullName>
        <ecNumber evidence="9">2.3.1.225</ecNumber>
    </recommendedName>
</protein>
<dbReference type="GO" id="GO:0019706">
    <property type="term" value="F:protein-cysteine S-palmitoyltransferase activity"/>
    <property type="evidence" value="ECO:0007669"/>
    <property type="project" value="UniProtKB-EC"/>
</dbReference>
<feature type="repeat" description="ANK" evidence="8">
    <location>
        <begin position="37"/>
        <end position="69"/>
    </location>
</feature>
<keyword evidence="12" id="KW-1185">Reference proteome</keyword>
<dbReference type="PROSITE" id="PS50297">
    <property type="entry name" value="ANK_REP_REGION"/>
    <property type="match status" value="1"/>
</dbReference>
<comment type="subcellular location">
    <subcellularLocation>
        <location evidence="1">Membrane</location>
        <topology evidence="1">Multi-pass membrane protein</topology>
    </subcellularLocation>
</comment>
<feature type="transmembrane region" description="Helical" evidence="9">
    <location>
        <begin position="216"/>
        <end position="243"/>
    </location>
</feature>
<dbReference type="Pfam" id="PF01529">
    <property type="entry name" value="DHHC"/>
    <property type="match status" value="1"/>
</dbReference>
<dbReference type="PROSITE" id="PS50088">
    <property type="entry name" value="ANK_REPEAT"/>
    <property type="match status" value="1"/>
</dbReference>
<feature type="domain" description="Palmitoyltransferase DHHC" evidence="10">
    <location>
        <begin position="173"/>
        <end position="301"/>
    </location>
</feature>
<evidence type="ECO:0000256" key="1">
    <source>
        <dbReference type="ARBA" id="ARBA00004141"/>
    </source>
</evidence>
<dbReference type="PROSITE" id="PS50216">
    <property type="entry name" value="DHHC"/>
    <property type="match status" value="1"/>
</dbReference>
<evidence type="ECO:0000256" key="9">
    <source>
        <dbReference type="RuleBase" id="RU079119"/>
    </source>
</evidence>
<feature type="transmembrane region" description="Helical" evidence="9">
    <location>
        <begin position="97"/>
        <end position="117"/>
    </location>
</feature>
<comment type="catalytic activity">
    <reaction evidence="9">
        <text>L-cysteinyl-[protein] + hexadecanoyl-CoA = S-hexadecanoyl-L-cysteinyl-[protein] + CoA</text>
        <dbReference type="Rhea" id="RHEA:36683"/>
        <dbReference type="Rhea" id="RHEA-COMP:10131"/>
        <dbReference type="Rhea" id="RHEA-COMP:11032"/>
        <dbReference type="ChEBI" id="CHEBI:29950"/>
        <dbReference type="ChEBI" id="CHEBI:57287"/>
        <dbReference type="ChEBI" id="CHEBI:57379"/>
        <dbReference type="ChEBI" id="CHEBI:74151"/>
        <dbReference type="EC" id="2.3.1.225"/>
    </reaction>
</comment>
<feature type="transmembrane region" description="Helical" evidence="9">
    <location>
        <begin position="129"/>
        <end position="148"/>
    </location>
</feature>